<accession>A0A8H6R3X2</accession>
<keyword evidence="3" id="KW-1185">Reference proteome</keyword>
<sequence length="288" mass="33326">MTTKSTILSDFTRLSEQVFVRQPNTDKELAHGHPRTVLIYGWGNALPIHVVKYANAYRELYPDTQQVVVFSSIARALFSDLKQRTNYMIPVVKTVFDGPERNKDSVLVHVMSNTGVLNYAATLNAYHVMYNKPLPHLLLVLDSAPGSTDITVSNVIRWSRAMAIHTAGWHPWLFRMTQAAWMIILTMVALNGWLIRRKNPGATSFRIIDDEMYETRKARRLYMYGEEDDIVPWEDVKGHITVTRVSGWQVDAEEFQGTRHVEHMRRFPGRYWYAIRRAWEKTVGSNQD</sequence>
<dbReference type="InterPro" id="IPR008547">
    <property type="entry name" value="DUF829_TMEM53"/>
</dbReference>
<evidence type="ECO:0000313" key="3">
    <source>
        <dbReference type="Proteomes" id="UP000641853"/>
    </source>
</evidence>
<protein>
    <recommendedName>
        <fullName evidence="4">DUF829-domain-containing protein</fullName>
    </recommendedName>
</protein>
<proteinExistence type="predicted"/>
<reference evidence="2" key="1">
    <citation type="submission" date="2020-06" db="EMBL/GenBank/DDBJ databases">
        <title>Draft genome sequences of strains closely related to Aspergillus parafelis and Aspergillus hiratsukae.</title>
        <authorList>
            <person name="Dos Santos R.A.C."/>
            <person name="Rivero-Menendez O."/>
            <person name="Steenwyk J.L."/>
            <person name="Mead M.E."/>
            <person name="Goldman G.H."/>
            <person name="Alastruey-Izquierdo A."/>
            <person name="Rokas A."/>
        </authorList>
    </citation>
    <scope>NUCLEOTIDE SEQUENCE</scope>
    <source>
        <strain evidence="2">CNM-CM7691</strain>
    </source>
</reference>
<dbReference type="PANTHER" id="PTHR12265">
    <property type="entry name" value="TRANSMEMBRANE PROTEIN 53"/>
    <property type="match status" value="1"/>
</dbReference>
<dbReference type="PANTHER" id="PTHR12265:SF14">
    <property type="entry name" value="INDOLE-DITERPENE BIOSYNTHESIS PROTEIN PAXU"/>
    <property type="match status" value="1"/>
</dbReference>
<keyword evidence="1" id="KW-0472">Membrane</keyword>
<evidence type="ECO:0000313" key="2">
    <source>
        <dbReference type="EMBL" id="KAF7183262.1"/>
    </source>
</evidence>
<gene>
    <name evidence="2" type="ORF">CNMCM7691_003175</name>
</gene>
<dbReference type="AlphaFoldDB" id="A0A8H6R3X2"/>
<keyword evidence="1" id="KW-1133">Transmembrane helix</keyword>
<evidence type="ECO:0000256" key="1">
    <source>
        <dbReference type="SAM" id="Phobius"/>
    </source>
</evidence>
<dbReference type="Proteomes" id="UP000641853">
    <property type="component" value="Unassembled WGS sequence"/>
</dbReference>
<dbReference type="Pfam" id="PF05705">
    <property type="entry name" value="DUF829"/>
    <property type="match status" value="1"/>
</dbReference>
<organism evidence="2 3">
    <name type="scientific">Aspergillus felis</name>
    <dbReference type="NCBI Taxonomy" id="1287682"/>
    <lineage>
        <taxon>Eukaryota</taxon>
        <taxon>Fungi</taxon>
        <taxon>Dikarya</taxon>
        <taxon>Ascomycota</taxon>
        <taxon>Pezizomycotina</taxon>
        <taxon>Eurotiomycetes</taxon>
        <taxon>Eurotiomycetidae</taxon>
        <taxon>Eurotiales</taxon>
        <taxon>Aspergillaceae</taxon>
        <taxon>Aspergillus</taxon>
        <taxon>Aspergillus subgen. Fumigati</taxon>
    </lineage>
</organism>
<comment type="caution">
    <text evidence="2">The sequence shown here is derived from an EMBL/GenBank/DDBJ whole genome shotgun (WGS) entry which is preliminary data.</text>
</comment>
<evidence type="ECO:0008006" key="4">
    <source>
        <dbReference type="Google" id="ProtNLM"/>
    </source>
</evidence>
<dbReference type="EMBL" id="JACBAG010001734">
    <property type="protein sequence ID" value="KAF7183262.1"/>
    <property type="molecule type" value="Genomic_DNA"/>
</dbReference>
<feature type="transmembrane region" description="Helical" evidence="1">
    <location>
        <begin position="172"/>
        <end position="195"/>
    </location>
</feature>
<keyword evidence="1" id="KW-0812">Transmembrane</keyword>
<name>A0A8H6R3X2_9EURO</name>